<dbReference type="SUPFAM" id="SSF52096">
    <property type="entry name" value="ClpP/crotonase"/>
    <property type="match status" value="1"/>
</dbReference>
<evidence type="ECO:0000256" key="5">
    <source>
        <dbReference type="RuleBase" id="RU004404"/>
    </source>
</evidence>
<dbReference type="NCBIfam" id="TIGR00225">
    <property type="entry name" value="prc"/>
    <property type="match status" value="1"/>
</dbReference>
<dbReference type="SMART" id="SM00245">
    <property type="entry name" value="TSPc"/>
    <property type="match status" value="1"/>
</dbReference>
<dbReference type="PROSITE" id="PS50106">
    <property type="entry name" value="PDZ"/>
    <property type="match status" value="1"/>
</dbReference>
<dbReference type="AlphaFoldDB" id="A0A0X1KNS3"/>
<dbReference type="KEGG" id="phy:AJ81_00230"/>
<keyword evidence="3 5" id="KW-0378">Hydrolase</keyword>
<dbReference type="EMBL" id="CP007141">
    <property type="protein sequence ID" value="AJC72880.1"/>
    <property type="molecule type" value="Genomic_DNA"/>
</dbReference>
<evidence type="ECO:0000259" key="6">
    <source>
        <dbReference type="PROSITE" id="PS50106"/>
    </source>
</evidence>
<dbReference type="Pfam" id="PF03572">
    <property type="entry name" value="Peptidase_S41"/>
    <property type="match status" value="1"/>
</dbReference>
<dbReference type="FunFam" id="2.30.42.10:FF:000063">
    <property type="entry name" value="Peptidase, S41 family"/>
    <property type="match status" value="1"/>
</dbReference>
<accession>A0A0X1KNS3</accession>
<dbReference type="Pfam" id="PF17820">
    <property type="entry name" value="PDZ_6"/>
    <property type="match status" value="1"/>
</dbReference>
<dbReference type="Gene3D" id="3.30.750.44">
    <property type="match status" value="1"/>
</dbReference>
<dbReference type="InterPro" id="IPR005151">
    <property type="entry name" value="Tail-specific_protease"/>
</dbReference>
<organism evidence="7 8">
    <name type="scientific">Pseudothermotoga hypogea DSM 11164 = NBRC 106472</name>
    <dbReference type="NCBI Taxonomy" id="1123384"/>
    <lineage>
        <taxon>Bacteria</taxon>
        <taxon>Thermotogati</taxon>
        <taxon>Thermotogota</taxon>
        <taxon>Thermotogae</taxon>
        <taxon>Thermotogales</taxon>
        <taxon>Thermotogaceae</taxon>
        <taxon>Pseudothermotoga</taxon>
    </lineage>
</organism>
<dbReference type="PANTHER" id="PTHR32060">
    <property type="entry name" value="TAIL-SPECIFIC PROTEASE"/>
    <property type="match status" value="1"/>
</dbReference>
<evidence type="ECO:0000313" key="8">
    <source>
        <dbReference type="Proteomes" id="UP000077469"/>
    </source>
</evidence>
<dbReference type="GO" id="GO:0004175">
    <property type="term" value="F:endopeptidase activity"/>
    <property type="evidence" value="ECO:0007669"/>
    <property type="project" value="TreeGrafter"/>
</dbReference>
<dbReference type="PaxDb" id="1123384-AJ81_00230"/>
<dbReference type="Gene3D" id="3.90.226.10">
    <property type="entry name" value="2-enoyl-CoA Hydratase, Chain A, domain 1"/>
    <property type="match status" value="1"/>
</dbReference>
<evidence type="ECO:0000313" key="7">
    <source>
        <dbReference type="EMBL" id="AJC72880.1"/>
    </source>
</evidence>
<dbReference type="InterPro" id="IPR041489">
    <property type="entry name" value="PDZ_6"/>
</dbReference>
<reference evidence="7 8" key="1">
    <citation type="submission" date="2014-01" db="EMBL/GenBank/DDBJ databases">
        <title>Genome sequencing of Thermotog hypogea.</title>
        <authorList>
            <person name="Zhang X."/>
            <person name="Alvare G."/>
            <person name="Fristensky B."/>
            <person name="Chen L."/>
            <person name="Suen T."/>
            <person name="Chen Q."/>
            <person name="Ma K."/>
        </authorList>
    </citation>
    <scope>NUCLEOTIDE SEQUENCE [LARGE SCALE GENOMIC DNA]</scope>
    <source>
        <strain evidence="7 8">DSM 11164</strain>
    </source>
</reference>
<proteinExistence type="inferred from homology"/>
<keyword evidence="2 5" id="KW-0645">Protease</keyword>
<dbReference type="RefSeq" id="WP_031502977.1">
    <property type="nucleotide sequence ID" value="NC_022795.1"/>
</dbReference>
<evidence type="ECO:0000256" key="3">
    <source>
        <dbReference type="ARBA" id="ARBA00022801"/>
    </source>
</evidence>
<dbReference type="CDD" id="cd06782">
    <property type="entry name" value="cpPDZ_CPP-like"/>
    <property type="match status" value="1"/>
</dbReference>
<dbReference type="InterPro" id="IPR004447">
    <property type="entry name" value="Peptidase_S41A"/>
</dbReference>
<dbReference type="SMART" id="SM00228">
    <property type="entry name" value="PDZ"/>
    <property type="match status" value="1"/>
</dbReference>
<feature type="domain" description="PDZ" evidence="6">
    <location>
        <begin position="89"/>
        <end position="155"/>
    </location>
</feature>
<dbReference type="InterPro" id="IPR036034">
    <property type="entry name" value="PDZ_sf"/>
</dbReference>
<dbReference type="GO" id="GO:0007165">
    <property type="term" value="P:signal transduction"/>
    <property type="evidence" value="ECO:0007669"/>
    <property type="project" value="TreeGrafter"/>
</dbReference>
<evidence type="ECO:0000256" key="1">
    <source>
        <dbReference type="ARBA" id="ARBA00009179"/>
    </source>
</evidence>
<sequence length="402" mass="44441">MRKNVFVVVTVGVVVLLTAWLLSGAVTPKDVDKALTPFYQTLSYILNAYYERDSIDLNKLIDSAIDGLVKGLGDDFSYYEGPEEVEEKQIEMEGEYGGLGIEVTYDSEYKAVKVIAPMYGTPAWRAGLKPGDRIVSIDDQPVSEMQYMEAVRKLRGQPGTQVKIKVLREGVQELLTFEIVREVIRIVPVKHAYIETQKGRVGYVMITRFGAKTTQEMASALDEIFEKGVQGILLDLRNNPGGYLNSAIDVASFFVDKGIIVKTRNAYGVEEVYESKGNKYPNVPVVILVNKGSASASEIVTGALKDNNVAKIVGQTTFGKGSVQTGFPLANGGTLYLTTARYMTPSGKDIHRIGIEPDVVVEEENEKPRETLVYDYTKKIVEVNLEDPFIAKGLETLLELIE</sequence>
<gene>
    <name evidence="7" type="ORF">AJ81_00230</name>
</gene>
<dbReference type="OrthoDB" id="9812068at2"/>
<evidence type="ECO:0000256" key="2">
    <source>
        <dbReference type="ARBA" id="ARBA00022670"/>
    </source>
</evidence>
<keyword evidence="8" id="KW-1185">Reference proteome</keyword>
<dbReference type="InterPro" id="IPR001478">
    <property type="entry name" value="PDZ"/>
</dbReference>
<dbReference type="GO" id="GO:0008236">
    <property type="term" value="F:serine-type peptidase activity"/>
    <property type="evidence" value="ECO:0007669"/>
    <property type="project" value="UniProtKB-KW"/>
</dbReference>
<dbReference type="Gene3D" id="2.30.42.10">
    <property type="match status" value="1"/>
</dbReference>
<dbReference type="PANTHER" id="PTHR32060:SF30">
    <property type="entry name" value="CARBOXY-TERMINAL PROCESSING PROTEASE CTPA"/>
    <property type="match status" value="1"/>
</dbReference>
<dbReference type="GO" id="GO:0030288">
    <property type="term" value="C:outer membrane-bounded periplasmic space"/>
    <property type="evidence" value="ECO:0007669"/>
    <property type="project" value="TreeGrafter"/>
</dbReference>
<dbReference type="PATRIC" id="fig|1123384.7.peg.43"/>
<comment type="similarity">
    <text evidence="1 5">Belongs to the peptidase S41A family.</text>
</comment>
<dbReference type="Proteomes" id="UP000077469">
    <property type="component" value="Chromosome"/>
</dbReference>
<protein>
    <submittedName>
        <fullName evidence="7">Peptidase S41</fullName>
    </submittedName>
</protein>
<dbReference type="CDD" id="cd07560">
    <property type="entry name" value="Peptidase_S41_CPP"/>
    <property type="match status" value="1"/>
</dbReference>
<name>A0A0X1KNS3_9THEM</name>
<dbReference type="GO" id="GO:0006508">
    <property type="term" value="P:proteolysis"/>
    <property type="evidence" value="ECO:0007669"/>
    <property type="project" value="UniProtKB-KW"/>
</dbReference>
<dbReference type="InterPro" id="IPR029045">
    <property type="entry name" value="ClpP/crotonase-like_dom_sf"/>
</dbReference>
<dbReference type="STRING" id="1123384.AJ81_00230"/>
<evidence type="ECO:0000256" key="4">
    <source>
        <dbReference type="ARBA" id="ARBA00022825"/>
    </source>
</evidence>
<keyword evidence="4 5" id="KW-0720">Serine protease</keyword>
<dbReference type="SUPFAM" id="SSF50156">
    <property type="entry name" value="PDZ domain-like"/>
    <property type="match status" value="1"/>
</dbReference>